<evidence type="ECO:0000256" key="1">
    <source>
        <dbReference type="ARBA" id="ARBA00004651"/>
    </source>
</evidence>
<keyword evidence="10 13" id="KW-1133">Transmembrane helix</keyword>
<name>A0A9W6Y9I5_9STRA</name>
<evidence type="ECO:0000256" key="2">
    <source>
        <dbReference type="ARBA" id="ARBA00004653"/>
    </source>
</evidence>
<keyword evidence="15" id="KW-1185">Reference proteome</keyword>
<feature type="transmembrane region" description="Helical" evidence="13">
    <location>
        <begin position="69"/>
        <end position="90"/>
    </location>
</feature>
<proteinExistence type="inferred from homology"/>
<keyword evidence="11" id="KW-0333">Golgi apparatus</keyword>
<evidence type="ECO:0000256" key="10">
    <source>
        <dbReference type="ARBA" id="ARBA00022989"/>
    </source>
</evidence>
<reference evidence="14" key="1">
    <citation type="submission" date="2023-04" db="EMBL/GenBank/DDBJ databases">
        <title>Phytophthora fragariaefolia NBRC 109709.</title>
        <authorList>
            <person name="Ichikawa N."/>
            <person name="Sato H."/>
            <person name="Tonouchi N."/>
        </authorList>
    </citation>
    <scope>NUCLEOTIDE SEQUENCE</scope>
    <source>
        <strain evidence="14">NBRC 109709</strain>
    </source>
</reference>
<evidence type="ECO:0000256" key="4">
    <source>
        <dbReference type="ARBA" id="ARBA00021741"/>
    </source>
</evidence>
<feature type="transmembrane region" description="Helical" evidence="13">
    <location>
        <begin position="12"/>
        <end position="31"/>
    </location>
</feature>
<dbReference type="EMBL" id="BSXT01004365">
    <property type="protein sequence ID" value="GMF57526.1"/>
    <property type="molecule type" value="Genomic_DNA"/>
</dbReference>
<feature type="transmembrane region" description="Helical" evidence="13">
    <location>
        <begin position="268"/>
        <end position="289"/>
    </location>
</feature>
<feature type="transmembrane region" description="Helical" evidence="13">
    <location>
        <begin position="102"/>
        <end position="124"/>
    </location>
</feature>
<feature type="transmembrane region" description="Helical" evidence="13">
    <location>
        <begin position="295"/>
        <end position="318"/>
    </location>
</feature>
<dbReference type="InterPro" id="IPR047664">
    <property type="entry name" value="SWEET"/>
</dbReference>
<dbReference type="FunFam" id="1.20.1280.290:FF:000007">
    <property type="entry name" value="Bidirectional sugar transporter SWEET7"/>
    <property type="match status" value="1"/>
</dbReference>
<keyword evidence="8 13" id="KW-0812">Transmembrane</keyword>
<evidence type="ECO:0000313" key="14">
    <source>
        <dbReference type="EMBL" id="GMF57526.1"/>
    </source>
</evidence>
<dbReference type="FunFam" id="1.20.1280.290:FF:000004">
    <property type="entry name" value="Sugar transporter SWEET"/>
    <property type="match status" value="2"/>
</dbReference>
<dbReference type="AlphaFoldDB" id="A0A9W6Y9I5"/>
<dbReference type="GO" id="GO:0005886">
    <property type="term" value="C:plasma membrane"/>
    <property type="evidence" value="ECO:0007669"/>
    <property type="project" value="UniProtKB-SubCell"/>
</dbReference>
<dbReference type="PANTHER" id="PTHR10791:SF30">
    <property type="entry name" value="SUGAR TRANSPORTER SWEET1"/>
    <property type="match status" value="1"/>
</dbReference>
<dbReference type="OrthoDB" id="409725at2759"/>
<feature type="transmembrane region" description="Helical" evidence="13">
    <location>
        <begin position="43"/>
        <end position="63"/>
    </location>
</feature>
<dbReference type="Pfam" id="PF03083">
    <property type="entry name" value="MtN3_slv"/>
    <property type="match status" value="3"/>
</dbReference>
<keyword evidence="12 13" id="KW-0472">Membrane</keyword>
<evidence type="ECO:0000256" key="7">
    <source>
        <dbReference type="ARBA" id="ARBA00022597"/>
    </source>
</evidence>
<evidence type="ECO:0000256" key="11">
    <source>
        <dbReference type="ARBA" id="ARBA00023034"/>
    </source>
</evidence>
<keyword evidence="6" id="KW-1003">Cell membrane</keyword>
<evidence type="ECO:0000256" key="12">
    <source>
        <dbReference type="ARBA" id="ARBA00023136"/>
    </source>
</evidence>
<evidence type="ECO:0000256" key="5">
    <source>
        <dbReference type="ARBA" id="ARBA00022448"/>
    </source>
</evidence>
<gene>
    <name evidence="14" type="ORF">Pfra01_002456000</name>
</gene>
<comment type="similarity">
    <text evidence="3">Belongs to the SWEET sugar transporter family.</text>
</comment>
<feature type="transmembrane region" description="Helical" evidence="13">
    <location>
        <begin position="195"/>
        <end position="215"/>
    </location>
</feature>
<evidence type="ECO:0000256" key="9">
    <source>
        <dbReference type="ARBA" id="ARBA00022737"/>
    </source>
</evidence>
<dbReference type="InterPro" id="IPR004316">
    <property type="entry name" value="SWEET_rpt"/>
</dbReference>
<protein>
    <recommendedName>
        <fullName evidence="4">Sugar transporter SWEET1</fullName>
    </recommendedName>
</protein>
<dbReference type="PANTHER" id="PTHR10791">
    <property type="entry name" value="RAG1-ACTIVATING PROTEIN 1"/>
    <property type="match status" value="1"/>
</dbReference>
<keyword evidence="9" id="KW-0677">Repeat</keyword>
<evidence type="ECO:0000256" key="8">
    <source>
        <dbReference type="ARBA" id="ARBA00022692"/>
    </source>
</evidence>
<accession>A0A9W6Y9I5</accession>
<sequence>MSGTMGALEATFQVLTVISSIFVRVAPWPDFQRVYKAKSTGEVQILPVVMLFTNCVVLVWYGYLSENIFPLFVTAMMGLATCGGFIAVFYRYADDKRSVLRVCAVALAVIVLVCLYGTIGVAGVTGQSKSSLATAMGAISIGTSIGLYGSPLATIRRVVCNKSTASMPFTLCLANFFNSVCWVVYAVIILDVWVLLPNAFGCVLTTIQLILYVIYPTATSTETQLQSVMIDHPGTISEYEREATLSVIISTQENERNGRKIVRTKSTASMPFTLSLANFTNGAVWIVYSVMIKDIWVFIPNVMGFVLSSIQMAIYAIYPSTSDSDLQLETVVVCPSLNHKSSLSITIATPSKDKLEHQDSLDFEAIRSPPTRCLSSAPIDYH</sequence>
<feature type="transmembrane region" description="Helical" evidence="13">
    <location>
        <begin position="130"/>
        <end position="148"/>
    </location>
</feature>
<evidence type="ECO:0000256" key="6">
    <source>
        <dbReference type="ARBA" id="ARBA00022475"/>
    </source>
</evidence>
<keyword evidence="7" id="KW-0762">Sugar transport</keyword>
<dbReference type="GO" id="GO:0051119">
    <property type="term" value="F:sugar transmembrane transporter activity"/>
    <property type="evidence" value="ECO:0007669"/>
    <property type="project" value="InterPro"/>
</dbReference>
<evidence type="ECO:0000313" key="15">
    <source>
        <dbReference type="Proteomes" id="UP001165121"/>
    </source>
</evidence>
<evidence type="ECO:0000256" key="3">
    <source>
        <dbReference type="ARBA" id="ARBA00007809"/>
    </source>
</evidence>
<feature type="transmembrane region" description="Helical" evidence="13">
    <location>
        <begin position="169"/>
        <end position="189"/>
    </location>
</feature>
<evidence type="ECO:0000256" key="13">
    <source>
        <dbReference type="SAM" id="Phobius"/>
    </source>
</evidence>
<dbReference type="Proteomes" id="UP001165121">
    <property type="component" value="Unassembled WGS sequence"/>
</dbReference>
<comment type="subcellular location">
    <subcellularLocation>
        <location evidence="1">Cell membrane</location>
        <topology evidence="1">Multi-pass membrane protein</topology>
    </subcellularLocation>
    <subcellularLocation>
        <location evidence="2">Golgi apparatus membrane</location>
        <topology evidence="2">Multi-pass membrane protein</topology>
    </subcellularLocation>
</comment>
<organism evidence="14 15">
    <name type="scientific">Phytophthora fragariaefolia</name>
    <dbReference type="NCBI Taxonomy" id="1490495"/>
    <lineage>
        <taxon>Eukaryota</taxon>
        <taxon>Sar</taxon>
        <taxon>Stramenopiles</taxon>
        <taxon>Oomycota</taxon>
        <taxon>Peronosporomycetes</taxon>
        <taxon>Peronosporales</taxon>
        <taxon>Peronosporaceae</taxon>
        <taxon>Phytophthora</taxon>
    </lineage>
</organism>
<dbReference type="Gene3D" id="1.20.1280.290">
    <property type="match status" value="3"/>
</dbReference>
<dbReference type="GO" id="GO:0000139">
    <property type="term" value="C:Golgi membrane"/>
    <property type="evidence" value="ECO:0007669"/>
    <property type="project" value="UniProtKB-SubCell"/>
</dbReference>
<comment type="caution">
    <text evidence="14">The sequence shown here is derived from an EMBL/GenBank/DDBJ whole genome shotgun (WGS) entry which is preliminary data.</text>
</comment>
<keyword evidence="5" id="KW-0813">Transport</keyword>